<comment type="similarity">
    <text evidence="1">Belongs to the importin alpha family.</text>
</comment>
<accession>A0A6D2IUG2</accession>
<dbReference type="EMBL" id="CACVBM020001142">
    <property type="protein sequence ID" value="CAA7034173.1"/>
    <property type="molecule type" value="Genomic_DNA"/>
</dbReference>
<feature type="repeat" description="ARM" evidence="5">
    <location>
        <begin position="269"/>
        <end position="312"/>
    </location>
</feature>
<dbReference type="PROSITE" id="PS50176">
    <property type="entry name" value="ARM_REPEAT"/>
    <property type="match status" value="4"/>
</dbReference>
<dbReference type="Gene3D" id="1.25.10.10">
    <property type="entry name" value="Leucine-rich Repeat Variant"/>
    <property type="match status" value="2"/>
</dbReference>
<dbReference type="PANTHER" id="PTHR23316">
    <property type="entry name" value="IMPORTIN ALPHA"/>
    <property type="match status" value="1"/>
</dbReference>
<keyword evidence="3" id="KW-0677">Repeat</keyword>
<dbReference type="Pfam" id="PF00514">
    <property type="entry name" value="Arm"/>
    <property type="match status" value="7"/>
</dbReference>
<evidence type="ECO:0000256" key="4">
    <source>
        <dbReference type="ARBA" id="ARBA00022927"/>
    </source>
</evidence>
<dbReference type="InterPro" id="IPR016024">
    <property type="entry name" value="ARM-type_fold"/>
</dbReference>
<dbReference type="SUPFAM" id="SSF48371">
    <property type="entry name" value="ARM repeat"/>
    <property type="match status" value="2"/>
</dbReference>
<comment type="caution">
    <text evidence="6">The sequence shown here is derived from an EMBL/GenBank/DDBJ whole genome shotgun (WGS) entry which is preliminary data.</text>
</comment>
<evidence type="ECO:0000313" key="6">
    <source>
        <dbReference type="EMBL" id="CAA7034173.1"/>
    </source>
</evidence>
<evidence type="ECO:0000256" key="1">
    <source>
        <dbReference type="ARBA" id="ARBA00010394"/>
    </source>
</evidence>
<dbReference type="AlphaFoldDB" id="A0A6D2IUG2"/>
<dbReference type="OrthoDB" id="29145at2759"/>
<organism evidence="6 7">
    <name type="scientific">Microthlaspi erraticum</name>
    <dbReference type="NCBI Taxonomy" id="1685480"/>
    <lineage>
        <taxon>Eukaryota</taxon>
        <taxon>Viridiplantae</taxon>
        <taxon>Streptophyta</taxon>
        <taxon>Embryophyta</taxon>
        <taxon>Tracheophyta</taxon>
        <taxon>Spermatophyta</taxon>
        <taxon>Magnoliopsida</taxon>
        <taxon>eudicotyledons</taxon>
        <taxon>Gunneridae</taxon>
        <taxon>Pentapetalae</taxon>
        <taxon>rosids</taxon>
        <taxon>malvids</taxon>
        <taxon>Brassicales</taxon>
        <taxon>Brassicaceae</taxon>
        <taxon>Coluteocarpeae</taxon>
        <taxon>Microthlaspi</taxon>
    </lineage>
</organism>
<proteinExistence type="inferred from homology"/>
<dbReference type="InterPro" id="IPR011989">
    <property type="entry name" value="ARM-like"/>
</dbReference>
<keyword evidence="4" id="KW-0653">Protein transport</keyword>
<dbReference type="GO" id="GO:0015031">
    <property type="term" value="P:protein transport"/>
    <property type="evidence" value="ECO:0007669"/>
    <property type="project" value="UniProtKB-KW"/>
</dbReference>
<evidence type="ECO:0008006" key="8">
    <source>
        <dbReference type="Google" id="ProtNLM"/>
    </source>
</evidence>
<evidence type="ECO:0000256" key="5">
    <source>
        <dbReference type="PROSITE-ProRule" id="PRU00259"/>
    </source>
</evidence>
<evidence type="ECO:0000313" key="7">
    <source>
        <dbReference type="Proteomes" id="UP000467841"/>
    </source>
</evidence>
<gene>
    <name evidence="6" type="ORF">MERR_LOCUS21408</name>
</gene>
<evidence type="ECO:0000256" key="3">
    <source>
        <dbReference type="ARBA" id="ARBA00022737"/>
    </source>
</evidence>
<feature type="repeat" description="ARM" evidence="5">
    <location>
        <begin position="156"/>
        <end position="193"/>
    </location>
</feature>
<protein>
    <recommendedName>
        <fullName evidence="8">Importin subunit alpha</fullName>
    </recommendedName>
</protein>
<reference evidence="6" key="1">
    <citation type="submission" date="2020-01" db="EMBL/GenBank/DDBJ databases">
        <authorList>
            <person name="Mishra B."/>
        </authorList>
    </citation>
    <scope>NUCLEOTIDE SEQUENCE [LARGE SCALE GENOMIC DNA]</scope>
</reference>
<sequence length="388" mass="43031">MVAGVWSDDPSLQLRFTTEFRKLLIVGSGVLPRFVEFLKKGDNPQLQFEAAWVLTNIASGTSDHVKVLINLNVVPIFVHLIASPRDDVREQVVWALGNLLGDSPQNRDFFLRCGALKPILNQLNDHPRLSMSRTAAWTLSNMCRGKPEPIFEQVKEALPALERLIHSDDEEVLKDACWALSYLSSDQTNNDNVTRLKTIIESGVVPRLVQLLLHPSPSVRRHAIRVLGNIIANGNDEQVLIDACLALSDLSDQSNIQKVMRLKTIIESGAVPRLVQLLLHPSPSVRGPAIRVLRNIVVNGNDEQTQLVISSGALQCLTKLLTQDYNKSIQKECCLMISNLTASGNIVNIQKVVDANLIAPMIHGGERMHETIMQSLGMSGYKHHKNLP</sequence>
<evidence type="ECO:0000256" key="2">
    <source>
        <dbReference type="ARBA" id="ARBA00022448"/>
    </source>
</evidence>
<keyword evidence="2" id="KW-0813">Transport</keyword>
<feature type="repeat" description="ARM" evidence="5">
    <location>
        <begin position="29"/>
        <end position="63"/>
    </location>
</feature>
<feature type="repeat" description="ARM" evidence="5">
    <location>
        <begin position="203"/>
        <end position="243"/>
    </location>
</feature>
<keyword evidence="7" id="KW-1185">Reference proteome</keyword>
<name>A0A6D2IUG2_9BRAS</name>
<dbReference type="Proteomes" id="UP000467841">
    <property type="component" value="Unassembled WGS sequence"/>
</dbReference>
<dbReference type="SMART" id="SM00185">
    <property type="entry name" value="ARM"/>
    <property type="match status" value="7"/>
</dbReference>
<dbReference type="InterPro" id="IPR000225">
    <property type="entry name" value="Armadillo"/>
</dbReference>